<keyword evidence="5 7" id="KW-0472">Membrane</keyword>
<reference evidence="8" key="2">
    <citation type="submission" date="2023-03" db="EMBL/GenBank/DDBJ databases">
        <authorList>
            <person name="Inwood S.N."/>
            <person name="Skelly J.G."/>
            <person name="Guhlin J."/>
            <person name="Harrop T.W.R."/>
            <person name="Goldson S.G."/>
            <person name="Dearden P.K."/>
        </authorList>
    </citation>
    <scope>NUCLEOTIDE SEQUENCE</scope>
    <source>
        <strain evidence="8">Lincoln</strain>
        <tissue evidence="8">Whole body</tissue>
    </source>
</reference>
<evidence type="ECO:0000313" key="9">
    <source>
        <dbReference type="Proteomes" id="UP001168972"/>
    </source>
</evidence>
<keyword evidence="6" id="KW-0325">Glycoprotein</keyword>
<dbReference type="Pfam" id="PF10204">
    <property type="entry name" value="DuoxA"/>
    <property type="match status" value="1"/>
</dbReference>
<evidence type="ECO:0000313" key="8">
    <source>
        <dbReference type="EMBL" id="KAK0167663.1"/>
    </source>
</evidence>
<proteinExistence type="inferred from homology"/>
<evidence type="ECO:0000256" key="4">
    <source>
        <dbReference type="ARBA" id="ARBA00022989"/>
    </source>
</evidence>
<dbReference type="AlphaFoldDB" id="A0AA39KN49"/>
<dbReference type="GO" id="GO:0005789">
    <property type="term" value="C:endoplasmic reticulum membrane"/>
    <property type="evidence" value="ECO:0007669"/>
    <property type="project" value="InterPro"/>
</dbReference>
<evidence type="ECO:0000256" key="1">
    <source>
        <dbReference type="ARBA" id="ARBA00004141"/>
    </source>
</evidence>
<feature type="transmembrane region" description="Helical" evidence="7">
    <location>
        <begin position="200"/>
        <end position="220"/>
    </location>
</feature>
<evidence type="ECO:0000256" key="6">
    <source>
        <dbReference type="ARBA" id="ARBA00023180"/>
    </source>
</evidence>
<protein>
    <recommendedName>
        <fullName evidence="10">Dual oxidase maturation factor 1</fullName>
    </recommendedName>
</protein>
<dbReference type="PANTHER" id="PTHR31158">
    <property type="entry name" value="DUAL OXIDASE 2"/>
    <property type="match status" value="1"/>
</dbReference>
<dbReference type="Proteomes" id="UP001168972">
    <property type="component" value="Unassembled WGS sequence"/>
</dbReference>
<organism evidence="8 9">
    <name type="scientific">Microctonus hyperodae</name>
    <name type="common">Parasitoid wasp</name>
    <dbReference type="NCBI Taxonomy" id="165561"/>
    <lineage>
        <taxon>Eukaryota</taxon>
        <taxon>Metazoa</taxon>
        <taxon>Ecdysozoa</taxon>
        <taxon>Arthropoda</taxon>
        <taxon>Hexapoda</taxon>
        <taxon>Insecta</taxon>
        <taxon>Pterygota</taxon>
        <taxon>Neoptera</taxon>
        <taxon>Endopterygota</taxon>
        <taxon>Hymenoptera</taxon>
        <taxon>Apocrita</taxon>
        <taxon>Ichneumonoidea</taxon>
        <taxon>Braconidae</taxon>
        <taxon>Euphorinae</taxon>
        <taxon>Microctonus</taxon>
    </lineage>
</organism>
<evidence type="ECO:0000256" key="7">
    <source>
        <dbReference type="SAM" id="Phobius"/>
    </source>
</evidence>
<feature type="transmembrane region" description="Helical" evidence="7">
    <location>
        <begin position="28"/>
        <end position="47"/>
    </location>
</feature>
<feature type="transmembrane region" description="Helical" evidence="7">
    <location>
        <begin position="59"/>
        <end position="79"/>
    </location>
</feature>
<dbReference type="PANTHER" id="PTHR31158:SF1">
    <property type="entry name" value="DOXA1 FACTOR-RELATED"/>
    <property type="match status" value="1"/>
</dbReference>
<dbReference type="GO" id="GO:0015031">
    <property type="term" value="P:protein transport"/>
    <property type="evidence" value="ECO:0007669"/>
    <property type="project" value="InterPro"/>
</dbReference>
<sequence>MQLFQFSSRSNDFSAIYDANKTLVTIDVTQLLVILSFIIITIAFLLIIPGYGKKKSIHVIIKAIISVLIGTALIIANYGQEWEVGNTTSSIPYKLGQKHVFIADISIKIGLNSINITLEEKSYDQVGHYPTNQLIKYNERFLWTWDQGRYGFGLNAGNSQMSMRQAQKKGLPMPIIWILDYLSIDGEGLRCGRLYRTAGWYCHILLWSAFSAWIMANIFLQSVGRYTAYFIGLIGAFEITSCIVWITTRNCSRFIIRFPNGKIAPTFGSTFWLTCSTGILCLLLTFALIIMDLRYPNSLSVFLGVDILDQYDEHVVRTIEFDHITEQDNQVESIELEKFSGKFATKDLGMIFLKRRSTIKRAQKNLVHISSVPVKIYNYENDMALYGNESVQPLSSSNDRTNIKCKPPIPKRYMI</sequence>
<keyword evidence="3 7" id="KW-0812">Transmembrane</keyword>
<gene>
    <name evidence="8" type="ORF">PV327_005031</name>
</gene>
<comment type="subcellular location">
    <subcellularLocation>
        <location evidence="1">Membrane</location>
        <topology evidence="1">Multi-pass membrane protein</topology>
    </subcellularLocation>
</comment>
<comment type="caution">
    <text evidence="8">The sequence shown here is derived from an EMBL/GenBank/DDBJ whole genome shotgun (WGS) entry which is preliminary data.</text>
</comment>
<evidence type="ECO:0008006" key="10">
    <source>
        <dbReference type="Google" id="ProtNLM"/>
    </source>
</evidence>
<evidence type="ECO:0000256" key="3">
    <source>
        <dbReference type="ARBA" id="ARBA00022692"/>
    </source>
</evidence>
<keyword evidence="9" id="KW-1185">Reference proteome</keyword>
<evidence type="ECO:0000256" key="5">
    <source>
        <dbReference type="ARBA" id="ARBA00023136"/>
    </source>
</evidence>
<feature type="transmembrane region" description="Helical" evidence="7">
    <location>
        <begin position="267"/>
        <end position="291"/>
    </location>
</feature>
<dbReference type="InterPro" id="IPR018469">
    <property type="entry name" value="Dual_oxidase_maturation_fac"/>
</dbReference>
<comment type="similarity">
    <text evidence="2">Belongs to the DUOXA family.</text>
</comment>
<dbReference type="EMBL" id="JAQQBR010001832">
    <property type="protein sequence ID" value="KAK0167663.1"/>
    <property type="molecule type" value="Genomic_DNA"/>
</dbReference>
<feature type="transmembrane region" description="Helical" evidence="7">
    <location>
        <begin position="226"/>
        <end position="246"/>
    </location>
</feature>
<reference evidence="8" key="1">
    <citation type="journal article" date="2023" name="bioRxiv">
        <title>Scaffold-level genome assemblies of two parasitoid biocontrol wasps reveal the parthenogenesis mechanism and an associated novel virus.</title>
        <authorList>
            <person name="Inwood S."/>
            <person name="Skelly J."/>
            <person name="Guhlin J."/>
            <person name="Harrop T."/>
            <person name="Goldson S."/>
            <person name="Dearden P."/>
        </authorList>
    </citation>
    <scope>NUCLEOTIDE SEQUENCE</scope>
    <source>
        <strain evidence="8">Lincoln</strain>
        <tissue evidence="8">Whole body</tissue>
    </source>
</reference>
<name>A0AA39KN49_MICHY</name>
<accession>A0AA39KN49</accession>
<keyword evidence="4 7" id="KW-1133">Transmembrane helix</keyword>
<evidence type="ECO:0000256" key="2">
    <source>
        <dbReference type="ARBA" id="ARBA00009816"/>
    </source>
</evidence>